<dbReference type="OrthoDB" id="9806637at2"/>
<comment type="subcellular location">
    <subcellularLocation>
        <location evidence="6">Cytoplasm</location>
    </subcellularLocation>
</comment>
<dbReference type="InterPro" id="IPR029063">
    <property type="entry name" value="SAM-dependent_MTases_sf"/>
</dbReference>
<keyword evidence="2 6" id="KW-0698">rRNA processing</keyword>
<gene>
    <name evidence="6" type="primary">rsmH</name>
    <name evidence="8" type="ORF">C8N35_109120</name>
</gene>
<dbReference type="Pfam" id="PF01795">
    <property type="entry name" value="Methyltransf_5"/>
    <property type="match status" value="1"/>
</dbReference>
<comment type="catalytic activity">
    <reaction evidence="6">
        <text>cytidine(1402) in 16S rRNA + S-adenosyl-L-methionine = N(4)-methylcytidine(1402) in 16S rRNA + S-adenosyl-L-homocysteine + H(+)</text>
        <dbReference type="Rhea" id="RHEA:42928"/>
        <dbReference type="Rhea" id="RHEA-COMP:10286"/>
        <dbReference type="Rhea" id="RHEA-COMP:10287"/>
        <dbReference type="ChEBI" id="CHEBI:15378"/>
        <dbReference type="ChEBI" id="CHEBI:57856"/>
        <dbReference type="ChEBI" id="CHEBI:59789"/>
        <dbReference type="ChEBI" id="CHEBI:74506"/>
        <dbReference type="ChEBI" id="CHEBI:82748"/>
        <dbReference type="EC" id="2.1.1.199"/>
    </reaction>
</comment>
<comment type="function">
    <text evidence="6">Specifically methylates the N4 position of cytidine in position 1402 (C1402) of 16S rRNA.</text>
</comment>
<accession>A0A2T5V4Y9</accession>
<evidence type="ECO:0000256" key="5">
    <source>
        <dbReference type="ARBA" id="ARBA00022691"/>
    </source>
</evidence>
<dbReference type="PANTHER" id="PTHR11265">
    <property type="entry name" value="S-ADENOSYL-METHYLTRANSFERASE MRAW"/>
    <property type="match status" value="1"/>
</dbReference>
<feature type="binding site" evidence="6">
    <location>
        <position position="91"/>
    </location>
    <ligand>
        <name>S-adenosyl-L-methionine</name>
        <dbReference type="ChEBI" id="CHEBI:59789"/>
    </ligand>
</feature>
<dbReference type="EMBL" id="QAYG01000009">
    <property type="protein sequence ID" value="PTW58816.1"/>
    <property type="molecule type" value="Genomic_DNA"/>
</dbReference>
<feature type="binding site" evidence="6">
    <location>
        <position position="119"/>
    </location>
    <ligand>
        <name>S-adenosyl-L-methionine</name>
        <dbReference type="ChEBI" id="CHEBI:59789"/>
    </ligand>
</feature>
<dbReference type="RefSeq" id="WP_107991341.1">
    <property type="nucleotide sequence ID" value="NZ_QAYG01000009.1"/>
</dbReference>
<dbReference type="GO" id="GO:0070475">
    <property type="term" value="P:rRNA base methylation"/>
    <property type="evidence" value="ECO:0007669"/>
    <property type="project" value="UniProtKB-UniRule"/>
</dbReference>
<dbReference type="PANTHER" id="PTHR11265:SF0">
    <property type="entry name" value="12S RRNA N4-METHYLCYTIDINE METHYLTRANSFERASE"/>
    <property type="match status" value="1"/>
</dbReference>
<feature type="binding site" evidence="6">
    <location>
        <position position="64"/>
    </location>
    <ligand>
        <name>S-adenosyl-L-methionine</name>
        <dbReference type="ChEBI" id="CHEBI:59789"/>
    </ligand>
</feature>
<dbReference type="Gene3D" id="3.40.50.150">
    <property type="entry name" value="Vaccinia Virus protein VP39"/>
    <property type="match status" value="1"/>
</dbReference>
<keyword evidence="6" id="KW-0963">Cytoplasm</keyword>
<evidence type="ECO:0000256" key="7">
    <source>
        <dbReference type="SAM" id="MobiDB-lite"/>
    </source>
</evidence>
<evidence type="ECO:0000256" key="6">
    <source>
        <dbReference type="HAMAP-Rule" id="MF_01007"/>
    </source>
</evidence>
<evidence type="ECO:0000256" key="3">
    <source>
        <dbReference type="ARBA" id="ARBA00022603"/>
    </source>
</evidence>
<reference evidence="8 9" key="1">
    <citation type="submission" date="2018-04" db="EMBL/GenBank/DDBJ databases">
        <title>Genomic Encyclopedia of Archaeal and Bacterial Type Strains, Phase II (KMG-II): from individual species to whole genera.</title>
        <authorList>
            <person name="Goeker M."/>
        </authorList>
    </citation>
    <scope>NUCLEOTIDE SEQUENCE [LARGE SCALE GENOMIC DNA]</scope>
    <source>
        <strain evidence="8 9">DSM 23382</strain>
    </source>
</reference>
<feature type="binding site" evidence="6">
    <location>
        <begin position="47"/>
        <end position="49"/>
    </location>
    <ligand>
        <name>S-adenosyl-L-methionine</name>
        <dbReference type="ChEBI" id="CHEBI:59789"/>
    </ligand>
</feature>
<evidence type="ECO:0000313" key="9">
    <source>
        <dbReference type="Proteomes" id="UP000244081"/>
    </source>
</evidence>
<organism evidence="8 9">
    <name type="scientific">Breoghania corrubedonensis</name>
    <dbReference type="NCBI Taxonomy" id="665038"/>
    <lineage>
        <taxon>Bacteria</taxon>
        <taxon>Pseudomonadati</taxon>
        <taxon>Pseudomonadota</taxon>
        <taxon>Alphaproteobacteria</taxon>
        <taxon>Hyphomicrobiales</taxon>
        <taxon>Stappiaceae</taxon>
        <taxon>Breoghania</taxon>
    </lineage>
</organism>
<name>A0A2T5V4Y9_9HYPH</name>
<dbReference type="EC" id="2.1.1.199" evidence="6"/>
<dbReference type="GO" id="GO:0071424">
    <property type="term" value="F:rRNA (cytosine-N4-)-methyltransferase activity"/>
    <property type="evidence" value="ECO:0007669"/>
    <property type="project" value="UniProtKB-UniRule"/>
</dbReference>
<dbReference type="Gene3D" id="1.10.150.170">
    <property type="entry name" value="Putative methyltransferase TM0872, insert domain"/>
    <property type="match status" value="1"/>
</dbReference>
<feature type="binding site" evidence="6">
    <location>
        <position position="112"/>
    </location>
    <ligand>
        <name>S-adenosyl-L-methionine</name>
        <dbReference type="ChEBI" id="CHEBI:59789"/>
    </ligand>
</feature>
<proteinExistence type="inferred from homology"/>
<dbReference type="HAMAP" id="MF_01007">
    <property type="entry name" value="16SrRNA_methyltr_H"/>
    <property type="match status" value="1"/>
</dbReference>
<evidence type="ECO:0000256" key="4">
    <source>
        <dbReference type="ARBA" id="ARBA00022679"/>
    </source>
</evidence>
<dbReference type="NCBIfam" id="TIGR00006">
    <property type="entry name" value="16S rRNA (cytosine(1402)-N(4))-methyltransferase RsmH"/>
    <property type="match status" value="1"/>
</dbReference>
<sequence>MMAGREGGKPPVAGGPARHIPVLLDEVLAALQPKAGETIVDGTFGAGGYTRAILGTGANVIAVDRDPNAIRDGQAMVAEFSGRLTLVPGRFSELDTHAAGAGQLLVDGVVLDLGISSMQVDEANRGFSFRQDGPLDMRMEQAGPSAADVVNEIDGRELTRIIGILGEEKRASAISRAIQEARKTKPFSRTLELADLVERTIGRKPGKATHPATKTFQALRIYVNSELGEVVEALAAAERCLKPGGRLAVVTFHSLEDRIVKRFLAERCRVHSGGSRHLPEADVLPPTFTFALKGAVEPGEAEVAANPRARSARLRAGIRTENPPRDGARENLGAPNLPTFQTLGG</sequence>
<dbReference type="AlphaFoldDB" id="A0A2T5V4Y9"/>
<dbReference type="InterPro" id="IPR002903">
    <property type="entry name" value="RsmH"/>
</dbReference>
<dbReference type="Proteomes" id="UP000244081">
    <property type="component" value="Unassembled WGS sequence"/>
</dbReference>
<comment type="caution">
    <text evidence="8">The sequence shown here is derived from an EMBL/GenBank/DDBJ whole genome shotgun (WGS) entry which is preliminary data.</text>
</comment>
<dbReference type="SUPFAM" id="SSF53335">
    <property type="entry name" value="S-adenosyl-L-methionine-dependent methyltransferases"/>
    <property type="match status" value="1"/>
</dbReference>
<dbReference type="GO" id="GO:0005737">
    <property type="term" value="C:cytoplasm"/>
    <property type="evidence" value="ECO:0007669"/>
    <property type="project" value="UniProtKB-SubCell"/>
</dbReference>
<evidence type="ECO:0000256" key="1">
    <source>
        <dbReference type="ARBA" id="ARBA00010396"/>
    </source>
</evidence>
<keyword evidence="5 6" id="KW-0949">S-adenosyl-L-methionine</keyword>
<dbReference type="InterPro" id="IPR023397">
    <property type="entry name" value="SAM-dep_MeTrfase_MraW_recog"/>
</dbReference>
<keyword evidence="4 6" id="KW-0808">Transferase</keyword>
<evidence type="ECO:0000256" key="2">
    <source>
        <dbReference type="ARBA" id="ARBA00022552"/>
    </source>
</evidence>
<evidence type="ECO:0000313" key="8">
    <source>
        <dbReference type="EMBL" id="PTW58816.1"/>
    </source>
</evidence>
<protein>
    <recommendedName>
        <fullName evidence="6">Ribosomal RNA small subunit methyltransferase H</fullName>
        <ecNumber evidence="6">2.1.1.199</ecNumber>
    </recommendedName>
    <alternativeName>
        <fullName evidence="6">16S rRNA m(4)C1402 methyltransferase</fullName>
    </alternativeName>
    <alternativeName>
        <fullName evidence="6">rRNA (cytosine-N(4)-)-methyltransferase RsmH</fullName>
    </alternativeName>
</protein>
<feature type="region of interest" description="Disordered" evidence="7">
    <location>
        <begin position="317"/>
        <end position="345"/>
    </location>
</feature>
<keyword evidence="3 6" id="KW-0489">Methyltransferase</keyword>
<dbReference type="PIRSF" id="PIRSF004486">
    <property type="entry name" value="MraW"/>
    <property type="match status" value="1"/>
</dbReference>
<dbReference type="SUPFAM" id="SSF81799">
    <property type="entry name" value="Putative methyltransferase TM0872, insert domain"/>
    <property type="match status" value="1"/>
</dbReference>
<comment type="similarity">
    <text evidence="1 6">Belongs to the methyltransferase superfamily. RsmH family.</text>
</comment>
<keyword evidence="9" id="KW-1185">Reference proteome</keyword>